<dbReference type="PRINTS" id="PR00792">
    <property type="entry name" value="PEPSIN"/>
</dbReference>
<proteinExistence type="inferred from homology"/>
<evidence type="ECO:0000313" key="6">
    <source>
        <dbReference type="Proteomes" id="UP000054018"/>
    </source>
</evidence>
<comment type="similarity">
    <text evidence="1">Belongs to the peptidase A1 family.</text>
</comment>
<sequence length="765" mass="81252">MPNVPDARPTVRRSRGKARERPPIAPRNEGTGGSSGIVLSMDMVWTSYYAVAYTVPVQIGTSLQNFSLQVDTGSSDLWVASKSCSTSSCSSTSGRLYDPSSSSTSTGKDFSIQYLQGSVSGPIVWDAVQIGGYSITSQALGAATSVNDEPLSYEFDGILGLSLPLNSVIQQQIPAQIGDSPDGAALSSNLLSITPTNAAPSQPFFSLSLARPGSNQIPSLLGIGLHPSQIISDPAQIRYSQLVSQSMGELYWKTNIMAITVYVNGQALPVTLQSLSGAVQPTAVLDSGMPVILTTSTIANGIYGALGISPGSDGQYYVPCTTPLNMTITLQNQPELPIHPLDLTVEPSGQSNAQYCVGLIQSADTQLQENTAIGDMVLGVPFMRNVYTVMAYEMPTSKGTFNTSVSTGLASTLGLLGLTNATQAMEEFHTVRVLNQPLDGGQSPSSSTSQNGLSVGVEVLLGLIGFFALCFVSFGLRWFFARRKWRKQAENASSPTSSHSEQEPDDKFEYTTYELMRRDSQSSSVEEVVVPPDTLRALALEPAHGDRIVSQCTVDSGRTYVEETGNGLEEFGLKDHKTKVTSMGSGTAPSTWRDTLVGSEGEGTPTSPMFPSRHRTTSELVSVPLLAHHQSHHRRSESDGSDSGEFAVSSFGNGGSMAGVGTAVRGSQIDPDLGGMMHARMRSFSSGMSGLSTVPLRLPPGPRSSMNSLSSRRGVIGPREPRPRSMVSRTATAAHTLERPCPSEGDRGGEWPESSPEQDAQLPLS</sequence>
<accession>A0A0C9YT22</accession>
<feature type="domain" description="Peptidase A1" evidence="4">
    <location>
        <begin position="53"/>
        <end position="402"/>
    </location>
</feature>
<feature type="compositionally biased region" description="Polar residues" evidence="2">
    <location>
        <begin position="580"/>
        <end position="593"/>
    </location>
</feature>
<gene>
    <name evidence="5" type="ORF">PISMIDRAFT_604749</name>
</gene>
<dbReference type="CDD" id="cd05471">
    <property type="entry name" value="pepsin_like"/>
    <property type="match status" value="1"/>
</dbReference>
<keyword evidence="3" id="KW-0812">Transmembrane</keyword>
<dbReference type="PROSITE" id="PS51767">
    <property type="entry name" value="PEPTIDASE_A1"/>
    <property type="match status" value="1"/>
</dbReference>
<protein>
    <recommendedName>
        <fullName evidence="4">Peptidase A1 domain-containing protein</fullName>
    </recommendedName>
</protein>
<feature type="region of interest" description="Disordered" evidence="2">
    <location>
        <begin position="628"/>
        <end position="650"/>
    </location>
</feature>
<dbReference type="EMBL" id="KN833693">
    <property type="protein sequence ID" value="KIK28090.1"/>
    <property type="molecule type" value="Genomic_DNA"/>
</dbReference>
<evidence type="ECO:0000256" key="2">
    <source>
        <dbReference type="SAM" id="MobiDB-lite"/>
    </source>
</evidence>
<evidence type="ECO:0000259" key="4">
    <source>
        <dbReference type="PROSITE" id="PS51767"/>
    </source>
</evidence>
<dbReference type="OrthoDB" id="2747330at2759"/>
<dbReference type="PANTHER" id="PTHR47966:SF57">
    <property type="entry name" value="PEPTIDASE A1 DOMAIN-CONTAINING PROTEIN"/>
    <property type="match status" value="1"/>
</dbReference>
<dbReference type="InterPro" id="IPR001461">
    <property type="entry name" value="Aspartic_peptidase_A1"/>
</dbReference>
<dbReference type="STRING" id="765257.A0A0C9YT22"/>
<keyword evidence="3" id="KW-1133">Transmembrane helix</keyword>
<dbReference type="Pfam" id="PF00026">
    <property type="entry name" value="Asp"/>
    <property type="match status" value="1"/>
</dbReference>
<evidence type="ECO:0000313" key="5">
    <source>
        <dbReference type="EMBL" id="KIK28090.1"/>
    </source>
</evidence>
<dbReference type="Proteomes" id="UP000054018">
    <property type="component" value="Unassembled WGS sequence"/>
</dbReference>
<dbReference type="PANTHER" id="PTHR47966">
    <property type="entry name" value="BETA-SITE APP-CLEAVING ENZYME, ISOFORM A-RELATED"/>
    <property type="match status" value="1"/>
</dbReference>
<dbReference type="GO" id="GO:0004190">
    <property type="term" value="F:aspartic-type endopeptidase activity"/>
    <property type="evidence" value="ECO:0007669"/>
    <property type="project" value="InterPro"/>
</dbReference>
<reference evidence="5 6" key="1">
    <citation type="submission" date="2014-04" db="EMBL/GenBank/DDBJ databases">
        <authorList>
            <consortium name="DOE Joint Genome Institute"/>
            <person name="Kuo A."/>
            <person name="Kohler A."/>
            <person name="Costa M.D."/>
            <person name="Nagy L.G."/>
            <person name="Floudas D."/>
            <person name="Copeland A."/>
            <person name="Barry K.W."/>
            <person name="Cichocki N."/>
            <person name="Veneault-Fourrey C."/>
            <person name="LaButti K."/>
            <person name="Lindquist E.A."/>
            <person name="Lipzen A."/>
            <person name="Lundell T."/>
            <person name="Morin E."/>
            <person name="Murat C."/>
            <person name="Sun H."/>
            <person name="Tunlid A."/>
            <person name="Henrissat B."/>
            <person name="Grigoriev I.V."/>
            <person name="Hibbett D.S."/>
            <person name="Martin F."/>
            <person name="Nordberg H.P."/>
            <person name="Cantor M.N."/>
            <person name="Hua S.X."/>
        </authorList>
    </citation>
    <scope>NUCLEOTIDE SEQUENCE [LARGE SCALE GENOMIC DNA]</scope>
    <source>
        <strain evidence="5 6">441</strain>
    </source>
</reference>
<dbReference type="AlphaFoldDB" id="A0A0C9YT22"/>
<organism evidence="5 6">
    <name type="scientific">Pisolithus microcarpus 441</name>
    <dbReference type="NCBI Taxonomy" id="765257"/>
    <lineage>
        <taxon>Eukaryota</taxon>
        <taxon>Fungi</taxon>
        <taxon>Dikarya</taxon>
        <taxon>Basidiomycota</taxon>
        <taxon>Agaricomycotina</taxon>
        <taxon>Agaricomycetes</taxon>
        <taxon>Agaricomycetidae</taxon>
        <taxon>Boletales</taxon>
        <taxon>Sclerodermatineae</taxon>
        <taxon>Pisolithaceae</taxon>
        <taxon>Pisolithus</taxon>
    </lineage>
</organism>
<keyword evidence="3" id="KW-0472">Membrane</keyword>
<dbReference type="InterPro" id="IPR033121">
    <property type="entry name" value="PEPTIDASE_A1"/>
</dbReference>
<keyword evidence="6" id="KW-1185">Reference proteome</keyword>
<feature type="region of interest" description="Disordered" evidence="2">
    <location>
        <begin position="579"/>
        <end position="613"/>
    </location>
</feature>
<dbReference type="InterPro" id="IPR021109">
    <property type="entry name" value="Peptidase_aspartic_dom_sf"/>
</dbReference>
<dbReference type="Gene3D" id="2.40.70.10">
    <property type="entry name" value="Acid Proteases"/>
    <property type="match status" value="2"/>
</dbReference>
<evidence type="ECO:0000256" key="3">
    <source>
        <dbReference type="SAM" id="Phobius"/>
    </source>
</evidence>
<dbReference type="InterPro" id="IPR034164">
    <property type="entry name" value="Pepsin-like_dom"/>
</dbReference>
<feature type="transmembrane region" description="Helical" evidence="3">
    <location>
        <begin position="459"/>
        <end position="480"/>
    </location>
</feature>
<name>A0A0C9YT22_9AGAM</name>
<dbReference type="SUPFAM" id="SSF50630">
    <property type="entry name" value="Acid proteases"/>
    <property type="match status" value="1"/>
</dbReference>
<evidence type="ECO:0000256" key="1">
    <source>
        <dbReference type="ARBA" id="ARBA00007447"/>
    </source>
</evidence>
<reference evidence="6" key="2">
    <citation type="submission" date="2015-01" db="EMBL/GenBank/DDBJ databases">
        <title>Evolutionary Origins and Diversification of the Mycorrhizal Mutualists.</title>
        <authorList>
            <consortium name="DOE Joint Genome Institute"/>
            <consortium name="Mycorrhizal Genomics Consortium"/>
            <person name="Kohler A."/>
            <person name="Kuo A."/>
            <person name="Nagy L.G."/>
            <person name="Floudas D."/>
            <person name="Copeland A."/>
            <person name="Barry K.W."/>
            <person name="Cichocki N."/>
            <person name="Veneault-Fourrey C."/>
            <person name="LaButti K."/>
            <person name="Lindquist E.A."/>
            <person name="Lipzen A."/>
            <person name="Lundell T."/>
            <person name="Morin E."/>
            <person name="Murat C."/>
            <person name="Riley R."/>
            <person name="Ohm R."/>
            <person name="Sun H."/>
            <person name="Tunlid A."/>
            <person name="Henrissat B."/>
            <person name="Grigoriev I.V."/>
            <person name="Hibbett D.S."/>
            <person name="Martin F."/>
        </authorList>
    </citation>
    <scope>NUCLEOTIDE SEQUENCE [LARGE SCALE GENOMIC DNA]</scope>
    <source>
        <strain evidence="6">441</strain>
    </source>
</reference>
<feature type="region of interest" description="Disordered" evidence="2">
    <location>
        <begin position="698"/>
        <end position="765"/>
    </location>
</feature>
<feature type="region of interest" description="Disordered" evidence="2">
    <location>
        <begin position="1"/>
        <end position="32"/>
    </location>
</feature>
<dbReference type="HOGENOM" id="CLU_014988_0_0_1"/>
<dbReference type="GO" id="GO:0006508">
    <property type="term" value="P:proteolysis"/>
    <property type="evidence" value="ECO:0007669"/>
    <property type="project" value="InterPro"/>
</dbReference>